<dbReference type="PANTHER" id="PTHR45621">
    <property type="entry name" value="OS01G0588500 PROTEIN-RELATED"/>
    <property type="match status" value="1"/>
</dbReference>
<dbReference type="AlphaFoldDB" id="A0AAW1Y0Y8"/>
<dbReference type="PROSITE" id="PS00107">
    <property type="entry name" value="PROTEIN_KINASE_ATP"/>
    <property type="match status" value="1"/>
</dbReference>
<evidence type="ECO:0000256" key="4">
    <source>
        <dbReference type="ARBA" id="ARBA00022777"/>
    </source>
</evidence>
<proteinExistence type="inferred from homology"/>
<dbReference type="InterPro" id="IPR011009">
    <property type="entry name" value="Kinase-like_dom_sf"/>
</dbReference>
<comment type="caution">
    <text evidence="12">The sequence shown here is derived from an EMBL/GenBank/DDBJ whole genome shotgun (WGS) entry which is preliminary data.</text>
</comment>
<dbReference type="EMBL" id="JBEDUW010000002">
    <property type="protein sequence ID" value="KAK9942161.1"/>
    <property type="molecule type" value="Genomic_DNA"/>
</dbReference>
<evidence type="ECO:0000256" key="2">
    <source>
        <dbReference type="ARBA" id="ARBA00022679"/>
    </source>
</evidence>
<gene>
    <name evidence="12" type="ORF">M0R45_007842</name>
</gene>
<evidence type="ECO:0000256" key="7">
    <source>
        <dbReference type="ARBA" id="ARBA00048679"/>
    </source>
</evidence>
<dbReference type="SUPFAM" id="SSF56112">
    <property type="entry name" value="Protein kinase-like (PK-like)"/>
    <property type="match status" value="1"/>
</dbReference>
<dbReference type="InterPro" id="IPR050823">
    <property type="entry name" value="Plant_Ser_Thr_Prot_Kinase"/>
</dbReference>
<keyword evidence="13" id="KW-1185">Reference proteome</keyword>
<organism evidence="12 13">
    <name type="scientific">Rubus argutus</name>
    <name type="common">Southern blackberry</name>
    <dbReference type="NCBI Taxonomy" id="59490"/>
    <lineage>
        <taxon>Eukaryota</taxon>
        <taxon>Viridiplantae</taxon>
        <taxon>Streptophyta</taxon>
        <taxon>Embryophyta</taxon>
        <taxon>Tracheophyta</taxon>
        <taxon>Spermatophyta</taxon>
        <taxon>Magnoliopsida</taxon>
        <taxon>eudicotyledons</taxon>
        <taxon>Gunneridae</taxon>
        <taxon>Pentapetalae</taxon>
        <taxon>rosids</taxon>
        <taxon>fabids</taxon>
        <taxon>Rosales</taxon>
        <taxon>Rosaceae</taxon>
        <taxon>Rosoideae</taxon>
        <taxon>Rosoideae incertae sedis</taxon>
        <taxon>Rubus</taxon>
    </lineage>
</organism>
<dbReference type="GO" id="GO:0005524">
    <property type="term" value="F:ATP binding"/>
    <property type="evidence" value="ECO:0007669"/>
    <property type="project" value="UniProtKB-UniRule"/>
</dbReference>
<evidence type="ECO:0000256" key="9">
    <source>
        <dbReference type="RuleBase" id="RU000304"/>
    </source>
</evidence>
<accession>A0AAW1Y0Y8</accession>
<dbReference type="Pfam" id="PF00069">
    <property type="entry name" value="Pkinase"/>
    <property type="match status" value="1"/>
</dbReference>
<evidence type="ECO:0000256" key="8">
    <source>
        <dbReference type="PROSITE-ProRule" id="PRU10141"/>
    </source>
</evidence>
<comment type="catalytic activity">
    <reaction evidence="7">
        <text>L-seryl-[protein] + ATP = O-phospho-L-seryl-[protein] + ADP + H(+)</text>
        <dbReference type="Rhea" id="RHEA:17989"/>
        <dbReference type="Rhea" id="RHEA-COMP:9863"/>
        <dbReference type="Rhea" id="RHEA-COMP:11604"/>
        <dbReference type="ChEBI" id="CHEBI:15378"/>
        <dbReference type="ChEBI" id="CHEBI:29999"/>
        <dbReference type="ChEBI" id="CHEBI:30616"/>
        <dbReference type="ChEBI" id="CHEBI:83421"/>
        <dbReference type="ChEBI" id="CHEBI:456216"/>
        <dbReference type="EC" id="2.7.11.1"/>
    </reaction>
</comment>
<dbReference type="InterPro" id="IPR000719">
    <property type="entry name" value="Prot_kinase_dom"/>
</dbReference>
<feature type="compositionally biased region" description="Low complexity" evidence="10">
    <location>
        <begin position="63"/>
        <end position="73"/>
    </location>
</feature>
<keyword evidence="9" id="KW-0723">Serine/threonine-protein kinase</keyword>
<dbReference type="GO" id="GO:0004674">
    <property type="term" value="F:protein serine/threonine kinase activity"/>
    <property type="evidence" value="ECO:0007669"/>
    <property type="project" value="UniProtKB-KW"/>
</dbReference>
<dbReference type="EC" id="2.7.11.1" evidence="1"/>
<dbReference type="FunFam" id="3.30.200.20:FF:000228">
    <property type="entry name" value="Serine/threonine-protein kinase BIK1"/>
    <property type="match status" value="1"/>
</dbReference>
<evidence type="ECO:0000256" key="6">
    <source>
        <dbReference type="ARBA" id="ARBA00047899"/>
    </source>
</evidence>
<evidence type="ECO:0000256" key="1">
    <source>
        <dbReference type="ARBA" id="ARBA00012513"/>
    </source>
</evidence>
<feature type="region of interest" description="Disordered" evidence="10">
    <location>
        <begin position="45"/>
        <end position="73"/>
    </location>
</feature>
<keyword evidence="3 8" id="KW-0547">Nucleotide-binding</keyword>
<dbReference type="FunFam" id="1.10.510.10:FF:000095">
    <property type="entry name" value="protein STRUBBELIG-RECEPTOR FAMILY 8"/>
    <property type="match status" value="1"/>
</dbReference>
<comment type="catalytic activity">
    <reaction evidence="6">
        <text>L-threonyl-[protein] + ATP = O-phospho-L-threonyl-[protein] + ADP + H(+)</text>
        <dbReference type="Rhea" id="RHEA:46608"/>
        <dbReference type="Rhea" id="RHEA-COMP:11060"/>
        <dbReference type="Rhea" id="RHEA-COMP:11605"/>
        <dbReference type="ChEBI" id="CHEBI:15378"/>
        <dbReference type="ChEBI" id="CHEBI:30013"/>
        <dbReference type="ChEBI" id="CHEBI:30616"/>
        <dbReference type="ChEBI" id="CHEBI:61977"/>
        <dbReference type="ChEBI" id="CHEBI:456216"/>
        <dbReference type="EC" id="2.7.11.1"/>
    </reaction>
</comment>
<dbReference type="Proteomes" id="UP001457282">
    <property type="component" value="Unassembled WGS sequence"/>
</dbReference>
<keyword evidence="2" id="KW-0808">Transferase</keyword>
<feature type="compositionally biased region" description="Polar residues" evidence="10">
    <location>
        <begin position="425"/>
        <end position="435"/>
    </location>
</feature>
<feature type="region of interest" description="Disordered" evidence="10">
    <location>
        <begin position="425"/>
        <end position="444"/>
    </location>
</feature>
<dbReference type="Gene3D" id="1.10.510.10">
    <property type="entry name" value="Transferase(Phosphotransferase) domain 1"/>
    <property type="match status" value="1"/>
</dbReference>
<feature type="binding site" evidence="8">
    <location>
        <position position="175"/>
    </location>
    <ligand>
        <name>ATP</name>
        <dbReference type="ChEBI" id="CHEBI:30616"/>
    </ligand>
</feature>
<dbReference type="PROSITE" id="PS50011">
    <property type="entry name" value="PROTEIN_KINASE_DOM"/>
    <property type="match status" value="1"/>
</dbReference>
<keyword evidence="5 8" id="KW-0067">ATP-binding</keyword>
<keyword evidence="4" id="KW-0418">Kinase</keyword>
<evidence type="ECO:0000259" key="11">
    <source>
        <dbReference type="PROSITE" id="PS50011"/>
    </source>
</evidence>
<evidence type="ECO:0000256" key="10">
    <source>
        <dbReference type="SAM" id="MobiDB-lite"/>
    </source>
</evidence>
<evidence type="ECO:0000256" key="3">
    <source>
        <dbReference type="ARBA" id="ARBA00022741"/>
    </source>
</evidence>
<comment type="similarity">
    <text evidence="9">Belongs to the protein kinase superfamily.</text>
</comment>
<dbReference type="PROSITE" id="PS00108">
    <property type="entry name" value="PROTEIN_KINASE_ST"/>
    <property type="match status" value="1"/>
</dbReference>
<sequence length="460" mass="50653">MSGGLRTSVKAYLIAKRLSLTGDLDTVQEMNETINRNFSAPQAAADYVDKKKQQDHSLPLPAPQKSIASSSSGPSICDDIIPCLPMLSSAPKSMDSYETRIRDGSPPEDVPSTPWTEGEIVPKRFFFNELKTATWNFHPHNKLGEGGFGSVFKGWIDDNSFTAAKPGTGTLIAVKSINPESFQGHKEWLAEIFYLGRLRHPNLVKLLGYCCEDVHRLLVYELASRGSLDNHLFGRASKLQPLSWILRMKIALGAAKVLAFLHSSEVKVIHGDFKSSNILLDSAYNAKLSDFGLARHGRSDVSTRVMGTYGYTAPEYIATGHLNIQSDVYSFGVVMLELLCGKRVVDDSRPTGEQNLVAWARPYLASKSRVLKIFDARIDGQYSVAAALEAANLANQCLSAEPNSRPNMNEVIKALELLQESSDIQGSGISQNEPCQTPRGAKSSIRRRSWISLRSFSSLR</sequence>
<protein>
    <recommendedName>
        <fullName evidence="1">non-specific serine/threonine protein kinase</fullName>
        <ecNumber evidence="1">2.7.11.1</ecNumber>
    </recommendedName>
</protein>
<feature type="domain" description="Protein kinase" evidence="11">
    <location>
        <begin position="137"/>
        <end position="418"/>
    </location>
</feature>
<evidence type="ECO:0000313" key="13">
    <source>
        <dbReference type="Proteomes" id="UP001457282"/>
    </source>
</evidence>
<name>A0AAW1Y0Y8_RUBAR</name>
<dbReference type="Gene3D" id="3.30.200.20">
    <property type="entry name" value="Phosphorylase Kinase, domain 1"/>
    <property type="match status" value="1"/>
</dbReference>
<evidence type="ECO:0000256" key="5">
    <source>
        <dbReference type="ARBA" id="ARBA00022840"/>
    </source>
</evidence>
<evidence type="ECO:0000313" key="12">
    <source>
        <dbReference type="EMBL" id="KAK9942161.1"/>
    </source>
</evidence>
<dbReference type="InterPro" id="IPR017441">
    <property type="entry name" value="Protein_kinase_ATP_BS"/>
</dbReference>
<dbReference type="InterPro" id="IPR008271">
    <property type="entry name" value="Ser/Thr_kinase_AS"/>
</dbReference>
<reference evidence="12 13" key="1">
    <citation type="journal article" date="2023" name="G3 (Bethesda)">
        <title>A chromosome-length genome assembly and annotation of blackberry (Rubus argutus, cv. 'Hillquist').</title>
        <authorList>
            <person name="Bruna T."/>
            <person name="Aryal R."/>
            <person name="Dudchenko O."/>
            <person name="Sargent D.J."/>
            <person name="Mead D."/>
            <person name="Buti M."/>
            <person name="Cavallini A."/>
            <person name="Hytonen T."/>
            <person name="Andres J."/>
            <person name="Pham M."/>
            <person name="Weisz D."/>
            <person name="Mascagni F."/>
            <person name="Usai G."/>
            <person name="Natali L."/>
            <person name="Bassil N."/>
            <person name="Fernandez G.E."/>
            <person name="Lomsadze A."/>
            <person name="Armour M."/>
            <person name="Olukolu B."/>
            <person name="Poorten T."/>
            <person name="Britton C."/>
            <person name="Davik J."/>
            <person name="Ashrafi H."/>
            <person name="Aiden E.L."/>
            <person name="Borodovsky M."/>
            <person name="Worthington M."/>
        </authorList>
    </citation>
    <scope>NUCLEOTIDE SEQUENCE [LARGE SCALE GENOMIC DNA]</scope>
    <source>
        <strain evidence="12">PI 553951</strain>
    </source>
</reference>